<evidence type="ECO:0000313" key="1">
    <source>
        <dbReference type="EMBL" id="GBP11106.1"/>
    </source>
</evidence>
<gene>
    <name evidence="1" type="ORF">EVAR_79765_1</name>
</gene>
<name>A0A4C1TAD5_EUMVA</name>
<evidence type="ECO:0000313" key="2">
    <source>
        <dbReference type="Proteomes" id="UP000299102"/>
    </source>
</evidence>
<protein>
    <submittedName>
        <fullName evidence="1">Uncharacterized protein</fullName>
    </submittedName>
</protein>
<reference evidence="1 2" key="1">
    <citation type="journal article" date="2019" name="Commun. Biol.">
        <title>The bagworm genome reveals a unique fibroin gene that provides high tensile strength.</title>
        <authorList>
            <person name="Kono N."/>
            <person name="Nakamura H."/>
            <person name="Ohtoshi R."/>
            <person name="Tomita M."/>
            <person name="Numata K."/>
            <person name="Arakawa K."/>
        </authorList>
    </citation>
    <scope>NUCLEOTIDE SEQUENCE [LARGE SCALE GENOMIC DNA]</scope>
</reference>
<dbReference type="AlphaFoldDB" id="A0A4C1TAD5"/>
<dbReference type="EMBL" id="BGZK01000044">
    <property type="protein sequence ID" value="GBP11106.1"/>
    <property type="molecule type" value="Genomic_DNA"/>
</dbReference>
<proteinExistence type="predicted"/>
<sequence>MVNTELLRIKGKLKDQNVKDECVERLKDSLAEIEQYSCLELDELGKGTKFVLVDKARKICEVNKTTNDTVANDSVITTECTIDDGNESEITMDEIMKALKRMKVGKAAGCDKVSSEMLRGGGGIVASLLYQFFNKCRKSHRVPNDWAATSSTSPTLPSRWRYKEDYLGDTDIVNIPFLTPGVLPFERSCIEDTFLFLP</sequence>
<accession>A0A4C1TAD5</accession>
<dbReference type="OrthoDB" id="21557at2759"/>
<organism evidence="1 2">
    <name type="scientific">Eumeta variegata</name>
    <name type="common">Bagworm moth</name>
    <name type="synonym">Eumeta japonica</name>
    <dbReference type="NCBI Taxonomy" id="151549"/>
    <lineage>
        <taxon>Eukaryota</taxon>
        <taxon>Metazoa</taxon>
        <taxon>Ecdysozoa</taxon>
        <taxon>Arthropoda</taxon>
        <taxon>Hexapoda</taxon>
        <taxon>Insecta</taxon>
        <taxon>Pterygota</taxon>
        <taxon>Neoptera</taxon>
        <taxon>Endopterygota</taxon>
        <taxon>Lepidoptera</taxon>
        <taxon>Glossata</taxon>
        <taxon>Ditrysia</taxon>
        <taxon>Tineoidea</taxon>
        <taxon>Psychidae</taxon>
        <taxon>Oiketicinae</taxon>
        <taxon>Eumeta</taxon>
    </lineage>
</organism>
<dbReference type="Proteomes" id="UP000299102">
    <property type="component" value="Unassembled WGS sequence"/>
</dbReference>
<keyword evidence="2" id="KW-1185">Reference proteome</keyword>
<comment type="caution">
    <text evidence="1">The sequence shown here is derived from an EMBL/GenBank/DDBJ whole genome shotgun (WGS) entry which is preliminary data.</text>
</comment>